<proteinExistence type="predicted"/>
<feature type="region of interest" description="Disordered" evidence="1">
    <location>
        <begin position="177"/>
        <end position="315"/>
    </location>
</feature>
<feature type="compositionally biased region" description="Low complexity" evidence="1">
    <location>
        <begin position="404"/>
        <end position="417"/>
    </location>
</feature>
<keyword evidence="2" id="KW-0732">Signal</keyword>
<feature type="compositionally biased region" description="Basic and acidic residues" evidence="1">
    <location>
        <begin position="282"/>
        <end position="303"/>
    </location>
</feature>
<feature type="chain" id="PRO_5008052236" evidence="2">
    <location>
        <begin position="18"/>
        <end position="544"/>
    </location>
</feature>
<evidence type="ECO:0000313" key="3">
    <source>
        <dbReference type="EMBL" id="OAE27774.1"/>
    </source>
</evidence>
<feature type="compositionally biased region" description="Basic and acidic residues" evidence="1">
    <location>
        <begin position="489"/>
        <end position="499"/>
    </location>
</feature>
<dbReference type="PANTHER" id="PTHR35719:SF5">
    <property type="entry name" value="T6K12.7 PROTEIN"/>
    <property type="match status" value="1"/>
</dbReference>
<sequence length="544" mass="61324">MWWWLSPLVVGVIRVPAEDRYQSDSMICVGTTSGHSRWEFANLKIQRRRVRKLEKPQLSVQSSLEVPARPPSLPPNCALSSQRIETIRRFCSFTYPIAFRSRRMGDIIDLVAEEPGSDLTRRAGNGQRFSSLRPSGGGKRLTFALPAGKASEFFNSSYGRKGQTLFCRAERISKERKNGRSSFDYETGTETEADVGGGVLDDTSMWDSNAEGIRRGRFKKNSNINSDLPGRDRTQTQQDPEFDGDEARSTRSRPQKQQIWDSVDVEPRTREKFEKDEWDYDAEARTSRGETPRGESRRRWQSREDDEAESYEEPDEAATNFKDVFSWVNADVKDAFVLIRWGLPAAVLLVPWLMGNPMMLLIGLSFIPAANKFIGPIANQIFRTVMSGGSTPKPRRRRKPNTGSSSSSRRSQQQAQRPPAYNDREAPAASSSSGVDPGEADLFTSVSTTIFGDPNVDDVPRKATRLGRSNGTGGSTTRRLGGWEDLEDDRARARADRWPTKRRGSSSSSSSWSEKKIVKREERNIFVRLILALFPFLRDWGGLM</sequence>
<dbReference type="EMBL" id="LVLJ01001832">
    <property type="protein sequence ID" value="OAE27774.1"/>
    <property type="molecule type" value="Genomic_DNA"/>
</dbReference>
<accession>A0A176W416</accession>
<organism evidence="3 4">
    <name type="scientific">Marchantia polymorpha subsp. ruderalis</name>
    <dbReference type="NCBI Taxonomy" id="1480154"/>
    <lineage>
        <taxon>Eukaryota</taxon>
        <taxon>Viridiplantae</taxon>
        <taxon>Streptophyta</taxon>
        <taxon>Embryophyta</taxon>
        <taxon>Marchantiophyta</taxon>
        <taxon>Marchantiopsida</taxon>
        <taxon>Marchantiidae</taxon>
        <taxon>Marchantiales</taxon>
        <taxon>Marchantiaceae</taxon>
        <taxon>Marchantia</taxon>
    </lineage>
</organism>
<dbReference type="Proteomes" id="UP000077202">
    <property type="component" value="Unassembled WGS sequence"/>
</dbReference>
<dbReference type="AlphaFoldDB" id="A0A176W416"/>
<feature type="compositionally biased region" description="Acidic residues" evidence="1">
    <location>
        <begin position="304"/>
        <end position="315"/>
    </location>
</feature>
<evidence type="ECO:0000256" key="1">
    <source>
        <dbReference type="SAM" id="MobiDB-lite"/>
    </source>
</evidence>
<feature type="region of interest" description="Disordered" evidence="1">
    <location>
        <begin position="385"/>
        <end position="439"/>
    </location>
</feature>
<keyword evidence="4" id="KW-1185">Reference proteome</keyword>
<reference evidence="3" key="1">
    <citation type="submission" date="2016-03" db="EMBL/GenBank/DDBJ databases">
        <title>Mechanisms controlling the formation of the plant cell surface in tip-growing cells are functionally conserved among land plants.</title>
        <authorList>
            <person name="Honkanen S."/>
            <person name="Jones V.A."/>
            <person name="Morieri G."/>
            <person name="Champion C."/>
            <person name="Hetherington A.J."/>
            <person name="Kelly S."/>
            <person name="Saint-Marcoux D."/>
            <person name="Proust H."/>
            <person name="Prescott H."/>
            <person name="Dolan L."/>
        </authorList>
    </citation>
    <scope>NUCLEOTIDE SEQUENCE [LARGE SCALE GENOMIC DNA]</scope>
    <source>
        <tissue evidence="3">Whole gametophyte</tissue>
    </source>
</reference>
<protein>
    <submittedName>
        <fullName evidence="3">Uncharacterized protein</fullName>
    </submittedName>
</protein>
<comment type="caution">
    <text evidence="3">The sequence shown here is derived from an EMBL/GenBank/DDBJ whole genome shotgun (WGS) entry which is preliminary data.</text>
</comment>
<name>A0A176W416_MARPO</name>
<evidence type="ECO:0000313" key="4">
    <source>
        <dbReference type="Proteomes" id="UP000077202"/>
    </source>
</evidence>
<dbReference type="PANTHER" id="PTHR35719">
    <property type="entry name" value="OS01G0680600 PROTEIN"/>
    <property type="match status" value="1"/>
</dbReference>
<feature type="signal peptide" evidence="2">
    <location>
        <begin position="1"/>
        <end position="17"/>
    </location>
</feature>
<feature type="region of interest" description="Disordered" evidence="1">
    <location>
        <begin position="453"/>
        <end position="514"/>
    </location>
</feature>
<evidence type="ECO:0000256" key="2">
    <source>
        <dbReference type="SAM" id="SignalP"/>
    </source>
</evidence>
<feature type="compositionally biased region" description="Basic and acidic residues" evidence="1">
    <location>
        <begin position="265"/>
        <end position="275"/>
    </location>
</feature>
<gene>
    <name evidence="3" type="ORF">AXG93_2167s1030</name>
</gene>